<evidence type="ECO:0000313" key="2">
    <source>
        <dbReference type="EMBL" id="XAY05010.1"/>
    </source>
</evidence>
<evidence type="ECO:0000256" key="1">
    <source>
        <dbReference type="SAM" id="MobiDB-lite"/>
    </source>
</evidence>
<evidence type="ECO:0008006" key="3">
    <source>
        <dbReference type="Google" id="ProtNLM"/>
    </source>
</evidence>
<dbReference type="InterPro" id="IPR023393">
    <property type="entry name" value="START-like_dom_sf"/>
</dbReference>
<feature type="region of interest" description="Disordered" evidence="1">
    <location>
        <begin position="145"/>
        <end position="165"/>
    </location>
</feature>
<dbReference type="Gene3D" id="3.30.530.20">
    <property type="match status" value="1"/>
</dbReference>
<name>A0AAU7ATI3_9ACTN</name>
<dbReference type="Pfam" id="PF10604">
    <property type="entry name" value="Polyketide_cyc2"/>
    <property type="match status" value="1"/>
</dbReference>
<dbReference type="EMBL" id="CP114014">
    <property type="protein sequence ID" value="XAY05010.1"/>
    <property type="molecule type" value="Genomic_DNA"/>
</dbReference>
<accession>A0AAU7ATI3</accession>
<reference evidence="2" key="1">
    <citation type="submission" date="2022-12" db="EMBL/GenBank/DDBJ databases">
        <title>Paraconexibacter alkalitolerans sp. nov. and Baekduia alba sp. nov., isolated from soil and emended description of the genera Paraconexibacter (Chun et al., 2020) and Baekduia (An et al., 2020).</title>
        <authorList>
            <person name="Vieira S."/>
            <person name="Huber K.J."/>
            <person name="Geppert A."/>
            <person name="Wolf J."/>
            <person name="Neumann-Schaal M."/>
            <person name="Muesken M."/>
            <person name="Overmann J."/>
        </authorList>
    </citation>
    <scope>NUCLEOTIDE SEQUENCE</scope>
    <source>
        <strain evidence="2">AEG42_29</strain>
    </source>
</reference>
<dbReference type="SUPFAM" id="SSF55961">
    <property type="entry name" value="Bet v1-like"/>
    <property type="match status" value="1"/>
</dbReference>
<sequence length="232" mass="24379">MPDVDVAIALPYAPAPVFAALTDPERLPLWHPTHESWPAGPPEDLAVGREFVQRTRFMGRSNDVAWTVTAHEAPAMLALEGDAGLGVKLVSTYRLHPVADGTSLQVHARVSGAPRAMQVAMRRKARGLAADTGAGLSALLAADEPGAPAPGLRPSARPRPTVAGARPGWQRALGLASQLVDVAIAPAVRRVGRPPRRLAHDVSAVASAGARGARPARVWRTVRRAAAALRAH</sequence>
<organism evidence="2">
    <name type="scientific">Paraconexibacter sp. AEG42_29</name>
    <dbReference type="NCBI Taxonomy" id="2997339"/>
    <lineage>
        <taxon>Bacteria</taxon>
        <taxon>Bacillati</taxon>
        <taxon>Actinomycetota</taxon>
        <taxon>Thermoleophilia</taxon>
        <taxon>Solirubrobacterales</taxon>
        <taxon>Paraconexibacteraceae</taxon>
        <taxon>Paraconexibacter</taxon>
    </lineage>
</organism>
<protein>
    <recommendedName>
        <fullName evidence="3">SRPBCC family protein</fullName>
    </recommendedName>
</protein>
<dbReference type="RefSeq" id="WP_354701532.1">
    <property type="nucleotide sequence ID" value="NZ_CP114014.1"/>
</dbReference>
<dbReference type="KEGG" id="parq:DSM112329_01851"/>
<dbReference type="AlphaFoldDB" id="A0AAU7ATI3"/>
<proteinExistence type="predicted"/>
<gene>
    <name evidence="2" type="ORF">DSM112329_01851</name>
</gene>
<dbReference type="InterPro" id="IPR019587">
    <property type="entry name" value="Polyketide_cyclase/dehydratase"/>
</dbReference>